<comment type="similarity">
    <text evidence="1">Belongs to the Gfo/Idh/MocA family.</text>
</comment>
<dbReference type="GO" id="GO:0016491">
    <property type="term" value="F:oxidoreductase activity"/>
    <property type="evidence" value="ECO:0007669"/>
    <property type="project" value="UniProtKB-KW"/>
</dbReference>
<feature type="domain" description="GFO/IDH/MocA-like oxidoreductase" evidence="5">
    <location>
        <begin position="135"/>
        <end position="255"/>
    </location>
</feature>
<dbReference type="Pfam" id="PF01408">
    <property type="entry name" value="GFO_IDH_MocA"/>
    <property type="match status" value="1"/>
</dbReference>
<evidence type="ECO:0000256" key="1">
    <source>
        <dbReference type="ARBA" id="ARBA00010928"/>
    </source>
</evidence>
<dbReference type="OrthoDB" id="9815825at2"/>
<dbReference type="Pfam" id="PF22725">
    <property type="entry name" value="GFO_IDH_MocA_C3"/>
    <property type="match status" value="1"/>
</dbReference>
<name>A0A543HI60_9MICO</name>
<evidence type="ECO:0000313" key="7">
    <source>
        <dbReference type="Proteomes" id="UP000316747"/>
    </source>
</evidence>
<dbReference type="InterPro" id="IPR050984">
    <property type="entry name" value="Gfo/Idh/MocA_domain"/>
</dbReference>
<proteinExistence type="inferred from homology"/>
<keyword evidence="2" id="KW-0560">Oxidoreductase</keyword>
<reference evidence="6 7" key="1">
    <citation type="submission" date="2019-06" db="EMBL/GenBank/DDBJ databases">
        <title>Genome sequencing of plant associated microbes to promote plant fitness in Sorghum bicolor and Oryza sativa.</title>
        <authorList>
            <person name="Coleman-Derr D."/>
        </authorList>
    </citation>
    <scope>NUCLEOTIDE SEQUENCE [LARGE SCALE GENOMIC DNA]</scope>
    <source>
        <strain evidence="6 7">KV-663</strain>
    </source>
</reference>
<dbReference type="InterPro" id="IPR000683">
    <property type="entry name" value="Gfo/Idh/MocA-like_OxRdtase_N"/>
</dbReference>
<dbReference type="AlphaFoldDB" id="A0A543HI60"/>
<gene>
    <name evidence="6" type="ORF">FBY41_3356</name>
</gene>
<feature type="domain" description="Gfo/Idh/MocA-like oxidoreductase N-terminal" evidence="4">
    <location>
        <begin position="8"/>
        <end position="126"/>
    </location>
</feature>
<dbReference type="Gene3D" id="3.30.360.10">
    <property type="entry name" value="Dihydrodipicolinate Reductase, domain 2"/>
    <property type="match status" value="1"/>
</dbReference>
<dbReference type="PANTHER" id="PTHR22604">
    <property type="entry name" value="OXIDOREDUCTASES"/>
    <property type="match status" value="1"/>
</dbReference>
<evidence type="ECO:0000259" key="4">
    <source>
        <dbReference type="Pfam" id="PF01408"/>
    </source>
</evidence>
<evidence type="ECO:0000259" key="5">
    <source>
        <dbReference type="Pfam" id="PF22725"/>
    </source>
</evidence>
<dbReference type="GO" id="GO:0000166">
    <property type="term" value="F:nucleotide binding"/>
    <property type="evidence" value="ECO:0007669"/>
    <property type="project" value="InterPro"/>
</dbReference>
<dbReference type="Gene3D" id="3.40.50.720">
    <property type="entry name" value="NAD(P)-binding Rossmann-like Domain"/>
    <property type="match status" value="1"/>
</dbReference>
<protein>
    <submittedName>
        <fullName evidence="6">Putative dehydrogenase</fullName>
    </submittedName>
</protein>
<dbReference type="InterPro" id="IPR055170">
    <property type="entry name" value="GFO_IDH_MocA-like_dom"/>
</dbReference>
<dbReference type="EMBL" id="VFPM01000003">
    <property type="protein sequence ID" value="TQM58000.1"/>
    <property type="molecule type" value="Genomic_DNA"/>
</dbReference>
<comment type="caution">
    <text evidence="6">The sequence shown here is derived from an EMBL/GenBank/DDBJ whole genome shotgun (WGS) entry which is preliminary data.</text>
</comment>
<accession>A0A543HI60</accession>
<evidence type="ECO:0000256" key="2">
    <source>
        <dbReference type="ARBA" id="ARBA00023002"/>
    </source>
</evidence>
<dbReference type="PANTHER" id="PTHR22604:SF105">
    <property type="entry name" value="TRANS-1,2-DIHYDROBENZENE-1,2-DIOL DEHYDROGENASE"/>
    <property type="match status" value="1"/>
</dbReference>
<dbReference type="Proteomes" id="UP000316747">
    <property type="component" value="Unassembled WGS sequence"/>
</dbReference>
<keyword evidence="3" id="KW-0520">NAD</keyword>
<organism evidence="6 7">
    <name type="scientific">Humibacillus xanthopallidus</name>
    <dbReference type="NCBI Taxonomy" id="412689"/>
    <lineage>
        <taxon>Bacteria</taxon>
        <taxon>Bacillati</taxon>
        <taxon>Actinomycetota</taxon>
        <taxon>Actinomycetes</taxon>
        <taxon>Micrococcales</taxon>
        <taxon>Intrasporangiaceae</taxon>
        <taxon>Humibacillus</taxon>
    </lineage>
</organism>
<keyword evidence="7" id="KW-1185">Reference proteome</keyword>
<dbReference type="SUPFAM" id="SSF55347">
    <property type="entry name" value="Glyceraldehyde-3-phosphate dehydrogenase-like, C-terminal domain"/>
    <property type="match status" value="1"/>
</dbReference>
<sequence length="342" mass="36619">MSAVEPLRLGLLGAARITNLAVIKPAQITGTRLVAVAARDPARAAAFADTHGIERVHESYLDVINDPEVEAVYNPLANSLHAPWNTVALAAGKHVFTEKPSASNATEAADVASLASRTDRQFFEGFHYLWHPLVARLHAILASGELGELRHVETVMDMPAPDASDPRWSLELAGGALMDLGCYSLHSMRVLAPFLGGEPALVSASGGERQGHPGVDEWVTAELEFPNGVTGTAGCNMASDHHQMSHRLIGTAGEAVITDFVNPHNDDRLIVTTTKGTRTERLGTRSSYTYQLEALTTAIRTGVPARTDAADAVRTMRLIDQCYKAIGMTPRPAAVDSESDET</sequence>
<dbReference type="SUPFAM" id="SSF51735">
    <property type="entry name" value="NAD(P)-binding Rossmann-fold domains"/>
    <property type="match status" value="1"/>
</dbReference>
<evidence type="ECO:0000256" key="3">
    <source>
        <dbReference type="ARBA" id="ARBA00023027"/>
    </source>
</evidence>
<dbReference type="InterPro" id="IPR036291">
    <property type="entry name" value="NAD(P)-bd_dom_sf"/>
</dbReference>
<evidence type="ECO:0000313" key="6">
    <source>
        <dbReference type="EMBL" id="TQM58000.1"/>
    </source>
</evidence>